<dbReference type="PANTHER" id="PTHR30336">
    <property type="entry name" value="INNER MEMBRANE PROTEIN, PROBABLE PERMEASE"/>
    <property type="match status" value="1"/>
</dbReference>
<feature type="transmembrane region" description="Helical" evidence="1">
    <location>
        <begin position="9"/>
        <end position="31"/>
    </location>
</feature>
<feature type="transmembrane region" description="Helical" evidence="1">
    <location>
        <begin position="37"/>
        <end position="58"/>
    </location>
</feature>
<protein>
    <submittedName>
        <fullName evidence="3">Uncharacterized SAM-binding protein YcdF (DUF218 family)</fullName>
    </submittedName>
</protein>
<dbReference type="CDD" id="cd06259">
    <property type="entry name" value="YdcF-like"/>
    <property type="match status" value="1"/>
</dbReference>
<sequence length="263" mass="29315">MFFYLSKIFWFFVTPSNVLTVITLIGLVLLFSRYRRLGRGLVAIGIIGFLIVGASPLARISMRVLEDRFAAVPRLDGEPVAGVIVLGGAIGMNRHQIKFTDAAARMTATIELARLLPEARIVFTGGSASLLTEEEYTEADAARALFTAVGMRTENVLYEDRSRNTRENALFTRDLVQPRPGERWLLVTSAYHMPRAVGCFEAVGFDVVPYPVDFHADGKPDDFYRPFRTFSEGLRLADLSAKEWVGLVAYRLMGYTPTLLPRG</sequence>
<dbReference type="GO" id="GO:0005886">
    <property type="term" value="C:plasma membrane"/>
    <property type="evidence" value="ECO:0007669"/>
    <property type="project" value="TreeGrafter"/>
</dbReference>
<comment type="caution">
    <text evidence="3">The sequence shown here is derived from an EMBL/GenBank/DDBJ whole genome shotgun (WGS) entry which is preliminary data.</text>
</comment>
<proteinExistence type="predicted"/>
<keyword evidence="1" id="KW-0472">Membrane</keyword>
<gene>
    <name evidence="3" type="ORF">GGR16_000956</name>
</gene>
<evidence type="ECO:0000313" key="4">
    <source>
        <dbReference type="Proteomes" id="UP000577362"/>
    </source>
</evidence>
<dbReference type="GO" id="GO:0000270">
    <property type="term" value="P:peptidoglycan metabolic process"/>
    <property type="evidence" value="ECO:0007669"/>
    <property type="project" value="TreeGrafter"/>
</dbReference>
<dbReference type="AlphaFoldDB" id="A0A840BSG8"/>
<feature type="domain" description="DUF218" evidence="2">
    <location>
        <begin position="83"/>
        <end position="246"/>
    </location>
</feature>
<dbReference type="Proteomes" id="UP000577362">
    <property type="component" value="Unassembled WGS sequence"/>
</dbReference>
<name>A0A840BSG8_9HYPH</name>
<dbReference type="GO" id="GO:0043164">
    <property type="term" value="P:Gram-negative-bacterium-type cell wall biogenesis"/>
    <property type="evidence" value="ECO:0007669"/>
    <property type="project" value="TreeGrafter"/>
</dbReference>
<keyword evidence="4" id="KW-1185">Reference proteome</keyword>
<dbReference type="InterPro" id="IPR014729">
    <property type="entry name" value="Rossmann-like_a/b/a_fold"/>
</dbReference>
<accession>A0A840BSG8</accession>
<reference evidence="3 4" key="1">
    <citation type="submission" date="2020-08" db="EMBL/GenBank/DDBJ databases">
        <title>Genomic Encyclopedia of Type Strains, Phase IV (KMG-IV): sequencing the most valuable type-strain genomes for metagenomic binning, comparative biology and taxonomic classification.</title>
        <authorList>
            <person name="Goeker M."/>
        </authorList>
    </citation>
    <scope>NUCLEOTIDE SEQUENCE [LARGE SCALE GENOMIC DNA]</scope>
    <source>
        <strain evidence="3 4">DSM 103737</strain>
    </source>
</reference>
<organism evidence="3 4">
    <name type="scientific">Chelatococcus caeni</name>
    <dbReference type="NCBI Taxonomy" id="1348468"/>
    <lineage>
        <taxon>Bacteria</taxon>
        <taxon>Pseudomonadati</taxon>
        <taxon>Pseudomonadota</taxon>
        <taxon>Alphaproteobacteria</taxon>
        <taxon>Hyphomicrobiales</taxon>
        <taxon>Chelatococcaceae</taxon>
        <taxon>Chelatococcus</taxon>
    </lineage>
</organism>
<keyword evidence="1" id="KW-1133">Transmembrane helix</keyword>
<dbReference type="EMBL" id="JACIEN010000001">
    <property type="protein sequence ID" value="MBB4015950.1"/>
    <property type="molecule type" value="Genomic_DNA"/>
</dbReference>
<evidence type="ECO:0000259" key="2">
    <source>
        <dbReference type="Pfam" id="PF02698"/>
    </source>
</evidence>
<dbReference type="PANTHER" id="PTHR30336:SF4">
    <property type="entry name" value="ENVELOPE BIOGENESIS FACTOR ELYC"/>
    <property type="match status" value="1"/>
</dbReference>
<dbReference type="InterPro" id="IPR051599">
    <property type="entry name" value="Cell_Envelope_Assoc"/>
</dbReference>
<evidence type="ECO:0000256" key="1">
    <source>
        <dbReference type="SAM" id="Phobius"/>
    </source>
</evidence>
<keyword evidence="1" id="KW-0812">Transmembrane</keyword>
<dbReference type="RefSeq" id="WP_183315840.1">
    <property type="nucleotide sequence ID" value="NZ_JACIEN010000001.1"/>
</dbReference>
<evidence type="ECO:0000313" key="3">
    <source>
        <dbReference type="EMBL" id="MBB4015950.1"/>
    </source>
</evidence>
<dbReference type="InterPro" id="IPR003848">
    <property type="entry name" value="DUF218"/>
</dbReference>
<dbReference type="Gene3D" id="3.40.50.620">
    <property type="entry name" value="HUPs"/>
    <property type="match status" value="1"/>
</dbReference>
<dbReference type="Pfam" id="PF02698">
    <property type="entry name" value="DUF218"/>
    <property type="match status" value="1"/>
</dbReference>